<dbReference type="FunCoup" id="A0A4S2MW45">
    <property type="interactions" value="513"/>
</dbReference>
<dbReference type="Pfam" id="PF00107">
    <property type="entry name" value="ADH_zinc_N"/>
    <property type="match status" value="1"/>
</dbReference>
<dbReference type="InterPro" id="IPR002328">
    <property type="entry name" value="ADH_Zn_CS"/>
</dbReference>
<evidence type="ECO:0000259" key="6">
    <source>
        <dbReference type="SMART" id="SM00829"/>
    </source>
</evidence>
<dbReference type="InterPro" id="IPR013149">
    <property type="entry name" value="ADH-like_C"/>
</dbReference>
<dbReference type="SUPFAM" id="SSF50129">
    <property type="entry name" value="GroES-like"/>
    <property type="match status" value="1"/>
</dbReference>
<keyword evidence="3 5" id="KW-0862">Zinc</keyword>
<dbReference type="Pfam" id="PF08240">
    <property type="entry name" value="ADH_N"/>
    <property type="match status" value="1"/>
</dbReference>
<dbReference type="FunFam" id="3.40.50.720:FF:000022">
    <property type="entry name" value="Cinnamyl alcohol dehydrogenase"/>
    <property type="match status" value="1"/>
</dbReference>
<dbReference type="EMBL" id="ML220122">
    <property type="protein sequence ID" value="TGZ80840.1"/>
    <property type="molecule type" value="Genomic_DNA"/>
</dbReference>
<evidence type="ECO:0000256" key="3">
    <source>
        <dbReference type="ARBA" id="ARBA00022833"/>
    </source>
</evidence>
<sequence length="371" mass="40466">MGYPDTFEGFMVEDPKKWSTFKRREFKPKKLEPYDVDLEIIACGVCGSDLHAATSGWGEDMMPFPLCPGHEVIGRVVAVGEKVNTLKVGDRAGVGAQIWSCLEDGCAQCKSGNENYCPKQVDTYGAKYPDGTISYGGYSSHIRAHEYFTFPIPSALSTTLVAPMLCAGLTVFSPLKRSNIGPGSTVGIVGVGGLGHFAIQFAAALGAEVYALSHSESKVEDAKKMGAKEVILTNKEKWSDKWKLKFDMLLNTADAADGFDMSEYLGCLNVHGRFWNAALPDKPLPQIKAFDLATNGAFICGSHIGNREECLEMLKLAADKGIEGWVETIDISEDGCKEALERLNKNDVRYRFTLVGFDKAFGNQAAKEVEK</sequence>
<keyword evidence="2 5" id="KW-0479">Metal-binding</keyword>
<protein>
    <submittedName>
        <fullName evidence="7">NADPH-dependent medium chain alcohol dehydrogenase</fullName>
    </submittedName>
</protein>
<dbReference type="InterPro" id="IPR013154">
    <property type="entry name" value="ADH-like_N"/>
</dbReference>
<organism evidence="7 8">
    <name type="scientific">Ascodesmis nigricans</name>
    <dbReference type="NCBI Taxonomy" id="341454"/>
    <lineage>
        <taxon>Eukaryota</taxon>
        <taxon>Fungi</taxon>
        <taxon>Dikarya</taxon>
        <taxon>Ascomycota</taxon>
        <taxon>Pezizomycotina</taxon>
        <taxon>Pezizomycetes</taxon>
        <taxon>Pezizales</taxon>
        <taxon>Ascodesmidaceae</taxon>
        <taxon>Ascodesmis</taxon>
    </lineage>
</organism>
<evidence type="ECO:0000313" key="8">
    <source>
        <dbReference type="Proteomes" id="UP000298138"/>
    </source>
</evidence>
<dbReference type="Gene3D" id="3.40.50.720">
    <property type="entry name" value="NAD(P)-binding Rossmann-like Domain"/>
    <property type="match status" value="1"/>
</dbReference>
<dbReference type="InterPro" id="IPR011032">
    <property type="entry name" value="GroES-like_sf"/>
</dbReference>
<dbReference type="PROSITE" id="PS00059">
    <property type="entry name" value="ADH_ZINC"/>
    <property type="match status" value="1"/>
</dbReference>
<dbReference type="Proteomes" id="UP000298138">
    <property type="component" value="Unassembled WGS sequence"/>
</dbReference>
<dbReference type="InterPro" id="IPR036291">
    <property type="entry name" value="NAD(P)-bd_dom_sf"/>
</dbReference>
<dbReference type="CDD" id="cd05283">
    <property type="entry name" value="CAD1"/>
    <property type="match status" value="1"/>
</dbReference>
<proteinExistence type="inferred from homology"/>
<evidence type="ECO:0000256" key="4">
    <source>
        <dbReference type="ARBA" id="ARBA00023002"/>
    </source>
</evidence>
<dbReference type="InterPro" id="IPR020843">
    <property type="entry name" value="ER"/>
</dbReference>
<dbReference type="InParanoid" id="A0A4S2MW45"/>
<dbReference type="Gene3D" id="3.90.180.10">
    <property type="entry name" value="Medium-chain alcohol dehydrogenases, catalytic domain"/>
    <property type="match status" value="1"/>
</dbReference>
<dbReference type="PANTHER" id="PTHR42683">
    <property type="entry name" value="ALDEHYDE REDUCTASE"/>
    <property type="match status" value="1"/>
</dbReference>
<reference evidence="7 8" key="1">
    <citation type="submission" date="2019-04" db="EMBL/GenBank/DDBJ databases">
        <title>Comparative genomics and transcriptomics to analyze fruiting body development in filamentous ascomycetes.</title>
        <authorList>
            <consortium name="DOE Joint Genome Institute"/>
            <person name="Lutkenhaus R."/>
            <person name="Traeger S."/>
            <person name="Breuer J."/>
            <person name="Kuo A."/>
            <person name="Lipzen A."/>
            <person name="Pangilinan J."/>
            <person name="Dilworth D."/>
            <person name="Sandor L."/>
            <person name="Poggeler S."/>
            <person name="Barry K."/>
            <person name="Grigoriev I.V."/>
            <person name="Nowrousian M."/>
        </authorList>
    </citation>
    <scope>NUCLEOTIDE SEQUENCE [LARGE SCALE GENOMIC DNA]</scope>
    <source>
        <strain evidence="7 8">CBS 389.68</strain>
    </source>
</reference>
<dbReference type="InterPro" id="IPR047109">
    <property type="entry name" value="CAD-like"/>
</dbReference>
<evidence type="ECO:0000313" key="7">
    <source>
        <dbReference type="EMBL" id="TGZ80840.1"/>
    </source>
</evidence>
<dbReference type="GO" id="GO:0008270">
    <property type="term" value="F:zinc ion binding"/>
    <property type="evidence" value="ECO:0007669"/>
    <property type="project" value="InterPro"/>
</dbReference>
<evidence type="ECO:0000256" key="2">
    <source>
        <dbReference type="ARBA" id="ARBA00022723"/>
    </source>
</evidence>
<dbReference type="SMART" id="SM00829">
    <property type="entry name" value="PKS_ER"/>
    <property type="match status" value="1"/>
</dbReference>
<comment type="cofactor">
    <cofactor evidence="1 5">
        <name>Zn(2+)</name>
        <dbReference type="ChEBI" id="CHEBI:29105"/>
    </cofactor>
</comment>
<dbReference type="AlphaFoldDB" id="A0A4S2MW45"/>
<name>A0A4S2MW45_9PEZI</name>
<keyword evidence="4" id="KW-0560">Oxidoreductase</keyword>
<dbReference type="SUPFAM" id="SSF51735">
    <property type="entry name" value="NAD(P)-binding Rossmann-fold domains"/>
    <property type="match status" value="1"/>
</dbReference>
<keyword evidence="8" id="KW-1185">Reference proteome</keyword>
<evidence type="ECO:0000256" key="1">
    <source>
        <dbReference type="ARBA" id="ARBA00001947"/>
    </source>
</evidence>
<dbReference type="STRING" id="341454.A0A4S2MW45"/>
<comment type="similarity">
    <text evidence="5">Belongs to the zinc-containing alcohol dehydrogenase family.</text>
</comment>
<feature type="domain" description="Enoyl reductase (ER)" evidence="6">
    <location>
        <begin position="19"/>
        <end position="354"/>
    </location>
</feature>
<evidence type="ECO:0000256" key="5">
    <source>
        <dbReference type="RuleBase" id="RU361277"/>
    </source>
</evidence>
<accession>A0A4S2MW45</accession>
<dbReference type="OrthoDB" id="1879366at2759"/>
<dbReference type="GO" id="GO:0016616">
    <property type="term" value="F:oxidoreductase activity, acting on the CH-OH group of donors, NAD or NADP as acceptor"/>
    <property type="evidence" value="ECO:0007669"/>
    <property type="project" value="InterPro"/>
</dbReference>
<gene>
    <name evidence="7" type="ORF">EX30DRAFT_341171</name>
</gene>